<dbReference type="Pfam" id="PF00067">
    <property type="entry name" value="p450"/>
    <property type="match status" value="1"/>
</dbReference>
<dbReference type="OrthoDB" id="2789670at2759"/>
<dbReference type="PRINTS" id="PR00463">
    <property type="entry name" value="EP450I"/>
</dbReference>
<keyword evidence="5 9" id="KW-0479">Metal-binding</keyword>
<evidence type="ECO:0000313" key="12">
    <source>
        <dbReference type="Proteomes" id="UP000027222"/>
    </source>
</evidence>
<dbReference type="Gene3D" id="1.10.630.10">
    <property type="entry name" value="Cytochrome P450"/>
    <property type="match status" value="1"/>
</dbReference>
<name>A0A067T0Y1_GALM3</name>
<comment type="cofactor">
    <cofactor evidence="1 9">
        <name>heme</name>
        <dbReference type="ChEBI" id="CHEBI:30413"/>
    </cofactor>
</comment>
<evidence type="ECO:0000256" key="8">
    <source>
        <dbReference type="ARBA" id="ARBA00023033"/>
    </source>
</evidence>
<keyword evidence="6 10" id="KW-0560">Oxidoreductase</keyword>
<dbReference type="GO" id="GO:0016705">
    <property type="term" value="F:oxidoreductase activity, acting on paired donors, with incorporation or reduction of molecular oxygen"/>
    <property type="evidence" value="ECO:0007669"/>
    <property type="project" value="InterPro"/>
</dbReference>
<dbReference type="EMBL" id="KL142378">
    <property type="protein sequence ID" value="KDR76850.1"/>
    <property type="molecule type" value="Genomic_DNA"/>
</dbReference>
<evidence type="ECO:0000256" key="4">
    <source>
        <dbReference type="ARBA" id="ARBA00022617"/>
    </source>
</evidence>
<evidence type="ECO:0000256" key="5">
    <source>
        <dbReference type="ARBA" id="ARBA00022723"/>
    </source>
</evidence>
<dbReference type="PROSITE" id="PS00086">
    <property type="entry name" value="CYTOCHROME_P450"/>
    <property type="match status" value="1"/>
</dbReference>
<sequence>MRTTTNDALAILVALILLFGVKYFSGRSSKPLPPGPRPLPLIGNIFDLASAGELWLRATEWSKQFGDIVYLHVLGQSVLFLNSREAAVDLLDKRSAIYSDKPSLVMVGDLCGCKEMIPFLPYGESFRRRRKLMQKTLGPRSIPAYHSILHSETHTFIDALVSSPSNYLRHIRRYSGGITLAVVYGYPVTSSSDKYLLLAEECMGLLANEIASGTGLWLVDVLPFLRYLPSWFPGAGFKRKAAIWKPRLDAFMDRPYENAKSRWKSNSILPSFCSSILDEKEDLIPGFELDIKTTANSMYAASADTTISTISHFLLAMINYPQIFVKAKKEIETVVGTERLPTFSDREHLPYIEAILNETWRWGCPVPINLPHLLQEDDIYQGLLIPKGTMVIANMWAMSRDETLYPNASEFVPDRFMEELTPECRDKMDPRNFIFGFGRRRCPGADLVDSSIWLLIATMVSTLEFSKPLDETGNYINPTVVFDNMFFR</sequence>
<accession>A0A067T0Y1</accession>
<dbReference type="Proteomes" id="UP000027222">
    <property type="component" value="Unassembled WGS sequence"/>
</dbReference>
<evidence type="ECO:0000256" key="10">
    <source>
        <dbReference type="RuleBase" id="RU000461"/>
    </source>
</evidence>
<keyword evidence="8 10" id="KW-0503">Monooxygenase</keyword>
<dbReference type="AlphaFoldDB" id="A0A067T0Y1"/>
<comment type="similarity">
    <text evidence="3 10">Belongs to the cytochrome P450 family.</text>
</comment>
<dbReference type="InterPro" id="IPR002401">
    <property type="entry name" value="Cyt_P450_E_grp-I"/>
</dbReference>
<dbReference type="STRING" id="685588.A0A067T0Y1"/>
<gene>
    <name evidence="11" type="ORF">GALMADRAFT_67401</name>
</gene>
<dbReference type="InterPro" id="IPR001128">
    <property type="entry name" value="Cyt_P450"/>
</dbReference>
<evidence type="ECO:0000313" key="11">
    <source>
        <dbReference type="EMBL" id="KDR76850.1"/>
    </source>
</evidence>
<comment type="pathway">
    <text evidence="2">Secondary metabolite biosynthesis.</text>
</comment>
<dbReference type="GO" id="GO:0020037">
    <property type="term" value="F:heme binding"/>
    <property type="evidence" value="ECO:0007669"/>
    <property type="project" value="InterPro"/>
</dbReference>
<dbReference type="HOGENOM" id="CLU_001570_2_3_1"/>
<dbReference type="GO" id="GO:0004497">
    <property type="term" value="F:monooxygenase activity"/>
    <property type="evidence" value="ECO:0007669"/>
    <property type="project" value="UniProtKB-KW"/>
</dbReference>
<reference evidence="12" key="1">
    <citation type="journal article" date="2014" name="Proc. Natl. Acad. Sci. U.S.A.">
        <title>Extensive sampling of basidiomycete genomes demonstrates inadequacy of the white-rot/brown-rot paradigm for wood decay fungi.</title>
        <authorList>
            <person name="Riley R."/>
            <person name="Salamov A.A."/>
            <person name="Brown D.W."/>
            <person name="Nagy L.G."/>
            <person name="Floudas D."/>
            <person name="Held B.W."/>
            <person name="Levasseur A."/>
            <person name="Lombard V."/>
            <person name="Morin E."/>
            <person name="Otillar R."/>
            <person name="Lindquist E.A."/>
            <person name="Sun H."/>
            <person name="LaButti K.M."/>
            <person name="Schmutz J."/>
            <person name="Jabbour D."/>
            <person name="Luo H."/>
            <person name="Baker S.E."/>
            <person name="Pisabarro A.G."/>
            <person name="Walton J.D."/>
            <person name="Blanchette R.A."/>
            <person name="Henrissat B."/>
            <person name="Martin F."/>
            <person name="Cullen D."/>
            <person name="Hibbett D.S."/>
            <person name="Grigoriev I.V."/>
        </authorList>
    </citation>
    <scope>NUCLEOTIDE SEQUENCE [LARGE SCALE GENOMIC DNA]</scope>
    <source>
        <strain evidence="12">CBS 339.88</strain>
    </source>
</reference>
<dbReference type="InterPro" id="IPR017972">
    <property type="entry name" value="Cyt_P450_CS"/>
</dbReference>
<dbReference type="CDD" id="cd11065">
    <property type="entry name" value="CYP64-like"/>
    <property type="match status" value="1"/>
</dbReference>
<dbReference type="PANTHER" id="PTHR46300">
    <property type="entry name" value="P450, PUTATIVE (EUROFUNG)-RELATED-RELATED"/>
    <property type="match status" value="1"/>
</dbReference>
<evidence type="ECO:0008006" key="13">
    <source>
        <dbReference type="Google" id="ProtNLM"/>
    </source>
</evidence>
<keyword evidence="4 9" id="KW-0349">Heme</keyword>
<keyword evidence="12" id="KW-1185">Reference proteome</keyword>
<evidence type="ECO:0000256" key="7">
    <source>
        <dbReference type="ARBA" id="ARBA00023004"/>
    </source>
</evidence>
<dbReference type="InterPro" id="IPR050364">
    <property type="entry name" value="Cytochrome_P450_fung"/>
</dbReference>
<dbReference type="InterPro" id="IPR036396">
    <property type="entry name" value="Cyt_P450_sf"/>
</dbReference>
<evidence type="ECO:0000256" key="3">
    <source>
        <dbReference type="ARBA" id="ARBA00010617"/>
    </source>
</evidence>
<protein>
    <recommendedName>
        <fullName evidence="13">Cytochrome P450</fullName>
    </recommendedName>
</protein>
<dbReference type="PANTHER" id="PTHR46300:SF7">
    <property type="entry name" value="P450, PUTATIVE (EUROFUNG)-RELATED"/>
    <property type="match status" value="1"/>
</dbReference>
<organism evidence="11 12">
    <name type="scientific">Galerina marginata (strain CBS 339.88)</name>
    <dbReference type="NCBI Taxonomy" id="685588"/>
    <lineage>
        <taxon>Eukaryota</taxon>
        <taxon>Fungi</taxon>
        <taxon>Dikarya</taxon>
        <taxon>Basidiomycota</taxon>
        <taxon>Agaricomycotina</taxon>
        <taxon>Agaricomycetes</taxon>
        <taxon>Agaricomycetidae</taxon>
        <taxon>Agaricales</taxon>
        <taxon>Agaricineae</taxon>
        <taxon>Strophariaceae</taxon>
        <taxon>Galerina</taxon>
    </lineage>
</organism>
<evidence type="ECO:0000256" key="2">
    <source>
        <dbReference type="ARBA" id="ARBA00005179"/>
    </source>
</evidence>
<evidence type="ECO:0000256" key="1">
    <source>
        <dbReference type="ARBA" id="ARBA00001971"/>
    </source>
</evidence>
<evidence type="ECO:0000256" key="9">
    <source>
        <dbReference type="PIRSR" id="PIRSR602401-1"/>
    </source>
</evidence>
<dbReference type="SUPFAM" id="SSF48264">
    <property type="entry name" value="Cytochrome P450"/>
    <property type="match status" value="1"/>
</dbReference>
<keyword evidence="7 9" id="KW-0408">Iron</keyword>
<feature type="binding site" description="axial binding residue" evidence="9">
    <location>
        <position position="442"/>
    </location>
    <ligand>
        <name>heme</name>
        <dbReference type="ChEBI" id="CHEBI:30413"/>
    </ligand>
    <ligandPart>
        <name>Fe</name>
        <dbReference type="ChEBI" id="CHEBI:18248"/>
    </ligandPart>
</feature>
<proteinExistence type="inferred from homology"/>
<evidence type="ECO:0000256" key="6">
    <source>
        <dbReference type="ARBA" id="ARBA00023002"/>
    </source>
</evidence>
<dbReference type="GO" id="GO:0005506">
    <property type="term" value="F:iron ion binding"/>
    <property type="evidence" value="ECO:0007669"/>
    <property type="project" value="InterPro"/>
</dbReference>